<dbReference type="SUPFAM" id="SSF46565">
    <property type="entry name" value="Chaperone J-domain"/>
    <property type="match status" value="1"/>
</dbReference>
<dbReference type="PROSITE" id="PS00636">
    <property type="entry name" value="DNAJ_1"/>
    <property type="match status" value="1"/>
</dbReference>
<reference evidence="6" key="1">
    <citation type="submission" date="2021-06" db="EMBL/GenBank/DDBJ databases">
        <authorList>
            <person name="Kallberg Y."/>
            <person name="Tangrot J."/>
            <person name="Rosling A."/>
        </authorList>
    </citation>
    <scope>NUCLEOTIDE SEQUENCE</scope>
    <source>
        <strain evidence="6">FL966</strain>
    </source>
</reference>
<dbReference type="InterPro" id="IPR055225">
    <property type="entry name" value="DNAJC11-like_beta-barrel"/>
</dbReference>
<dbReference type="Gene3D" id="1.10.287.110">
    <property type="entry name" value="DnaJ domain"/>
    <property type="match status" value="1"/>
</dbReference>
<dbReference type="PANTHER" id="PTHR44157">
    <property type="entry name" value="DNAJ HOMOLOG SUBFAMILY C MEMBER 11"/>
    <property type="match status" value="1"/>
</dbReference>
<dbReference type="InterPro" id="IPR001623">
    <property type="entry name" value="DnaJ_domain"/>
</dbReference>
<evidence type="ECO:0000256" key="3">
    <source>
        <dbReference type="ARBA" id="ARBA00023186"/>
    </source>
</evidence>
<feature type="domain" description="J" evidence="5">
    <location>
        <begin position="38"/>
        <end position="106"/>
    </location>
</feature>
<dbReference type="EMBL" id="CAJVQA010000062">
    <property type="protein sequence ID" value="CAG8453564.1"/>
    <property type="molecule type" value="Genomic_DNA"/>
</dbReference>
<dbReference type="GO" id="GO:0005739">
    <property type="term" value="C:mitochondrion"/>
    <property type="evidence" value="ECO:0007669"/>
    <property type="project" value="GOC"/>
</dbReference>
<dbReference type="InterPro" id="IPR018253">
    <property type="entry name" value="DnaJ_domain_CS"/>
</dbReference>
<dbReference type="PRINTS" id="PR00625">
    <property type="entry name" value="JDOMAIN"/>
</dbReference>
<protein>
    <submittedName>
        <fullName evidence="6">19007_t:CDS:1</fullName>
    </submittedName>
</protein>
<dbReference type="CDD" id="cd06257">
    <property type="entry name" value="DnaJ"/>
    <property type="match status" value="1"/>
</dbReference>
<evidence type="ECO:0000256" key="1">
    <source>
        <dbReference type="ARBA" id="ARBA00004370"/>
    </source>
</evidence>
<dbReference type="PROSITE" id="PS50076">
    <property type="entry name" value="DNAJ_2"/>
    <property type="match status" value="1"/>
</dbReference>
<dbReference type="SMART" id="SM00271">
    <property type="entry name" value="DnaJ"/>
    <property type="match status" value="1"/>
</dbReference>
<dbReference type="PANTHER" id="PTHR44157:SF1">
    <property type="entry name" value="DNAJ HOMOLOG SUBFAMILY C MEMBER 11"/>
    <property type="match status" value="1"/>
</dbReference>
<feature type="compositionally biased region" description="Acidic residues" evidence="4">
    <location>
        <begin position="19"/>
        <end position="29"/>
    </location>
</feature>
<evidence type="ECO:0000313" key="7">
    <source>
        <dbReference type="Proteomes" id="UP000789759"/>
    </source>
</evidence>
<feature type="compositionally biased region" description="Polar residues" evidence="4">
    <location>
        <begin position="1"/>
        <end position="10"/>
    </location>
</feature>
<dbReference type="GO" id="GO:0042407">
    <property type="term" value="P:cristae formation"/>
    <property type="evidence" value="ECO:0007669"/>
    <property type="project" value="TreeGrafter"/>
</dbReference>
<dbReference type="InterPro" id="IPR024586">
    <property type="entry name" value="DnaJ-like_C11_C"/>
</dbReference>
<dbReference type="InterPro" id="IPR052243">
    <property type="entry name" value="Mito_inner_membrane_organizer"/>
</dbReference>
<gene>
    <name evidence="6" type="ORF">CPELLU_LOCUS272</name>
</gene>
<keyword evidence="7" id="KW-1185">Reference proteome</keyword>
<accession>A0A9N8YXZ1</accession>
<name>A0A9N8YXZ1_9GLOM</name>
<dbReference type="Pfam" id="PF22774">
    <property type="entry name" value="DNAJC11_beta-barrel"/>
    <property type="match status" value="1"/>
</dbReference>
<dbReference type="GO" id="GO:0016020">
    <property type="term" value="C:membrane"/>
    <property type="evidence" value="ECO:0007669"/>
    <property type="project" value="UniProtKB-SubCell"/>
</dbReference>
<evidence type="ECO:0000259" key="5">
    <source>
        <dbReference type="PROSITE" id="PS50076"/>
    </source>
</evidence>
<comment type="caution">
    <text evidence="6">The sequence shown here is derived from an EMBL/GenBank/DDBJ whole genome shotgun (WGS) entry which is preliminary data.</text>
</comment>
<sequence>MDSYEQNSGSPTPPFDDNAFSEDFSEEAQDSLNPPTVDFYGVLNVPKEATDEQIKEAYKRLCRTFHPDKHIDLENKRTAETNFQVIQRAYEVLTDPTKRAIYDMFGEEGLNTSWEVGTRLKTPQELREEFERQARLKKEHDVENMGDIQLSIDATQLFDPYDSVPYQRKNVFGLSSIFENIEVTQLFMKHSFETQLKPQTQAFVVGQTILRNGVGGGNIAGSIRHTFSPHFWAEVGSSVVQPRITTAKANYNFGADGFFTVTAQSQMINSPPILSFMAGRRLGENTSGYLSYKTGTWSLGPWGQNDFSSRRERSSATIGINSSMEKSVYGLEIQACTGLAHSYISANYNRKLLDIYQIRAVTTLSTSSGLIAILLGERKVAENTKLAIAIEFGIPSGITFRCRLSRLGQRITVPIHVSSEYNLKFVFWGTLLPVITIFAIEQTILGPRRKKKAAEKLAILRERHAEFISTRKREAEEAIRLLQPSVERKIEAEMIKTNGLIILEAWYGNFSHIKEASTENHYDDVFDVKIPIQALVFESQLIIPGGRSKSNIIGFYDPCMGERKQLKIKYYFQRKLHEIIAEDKAPVACPLRYNNCVEQPFKRYFPAATLPEIIKSYPIMRKGVT</sequence>
<organism evidence="6 7">
    <name type="scientific">Cetraspora pellucida</name>
    <dbReference type="NCBI Taxonomy" id="1433469"/>
    <lineage>
        <taxon>Eukaryota</taxon>
        <taxon>Fungi</taxon>
        <taxon>Fungi incertae sedis</taxon>
        <taxon>Mucoromycota</taxon>
        <taxon>Glomeromycotina</taxon>
        <taxon>Glomeromycetes</taxon>
        <taxon>Diversisporales</taxon>
        <taxon>Gigasporaceae</taxon>
        <taxon>Cetraspora</taxon>
    </lineage>
</organism>
<dbReference type="Proteomes" id="UP000789759">
    <property type="component" value="Unassembled WGS sequence"/>
</dbReference>
<comment type="subcellular location">
    <subcellularLocation>
        <location evidence="1">Membrane</location>
    </subcellularLocation>
</comment>
<keyword evidence="3" id="KW-0143">Chaperone</keyword>
<dbReference type="OrthoDB" id="10250354at2759"/>
<dbReference type="Pfam" id="PF11875">
    <property type="entry name" value="DnaJ-like_C11_C"/>
    <property type="match status" value="1"/>
</dbReference>
<evidence type="ECO:0000256" key="4">
    <source>
        <dbReference type="SAM" id="MobiDB-lite"/>
    </source>
</evidence>
<feature type="region of interest" description="Disordered" evidence="4">
    <location>
        <begin position="1"/>
        <end position="35"/>
    </location>
</feature>
<dbReference type="Pfam" id="PF00226">
    <property type="entry name" value="DnaJ"/>
    <property type="match status" value="1"/>
</dbReference>
<dbReference type="AlphaFoldDB" id="A0A9N8YXZ1"/>
<dbReference type="InterPro" id="IPR036869">
    <property type="entry name" value="J_dom_sf"/>
</dbReference>
<proteinExistence type="predicted"/>
<keyword evidence="2" id="KW-0472">Membrane</keyword>
<evidence type="ECO:0000313" key="6">
    <source>
        <dbReference type="EMBL" id="CAG8453564.1"/>
    </source>
</evidence>
<evidence type="ECO:0000256" key="2">
    <source>
        <dbReference type="ARBA" id="ARBA00023136"/>
    </source>
</evidence>